<protein>
    <submittedName>
        <fullName evidence="2">Uncharacterized protein</fullName>
    </submittedName>
</protein>
<accession>A0ABY8IX14</accession>
<feature type="transmembrane region" description="Helical" evidence="1">
    <location>
        <begin position="65"/>
        <end position="84"/>
    </location>
</feature>
<keyword evidence="1" id="KW-1133">Transmembrane helix</keyword>
<proteinExistence type="predicted"/>
<dbReference type="Proteomes" id="UP001221597">
    <property type="component" value="Chromosome"/>
</dbReference>
<organism evidence="2 3">
    <name type="scientific">Halobacillus naozhouensis</name>
    <dbReference type="NCBI Taxonomy" id="554880"/>
    <lineage>
        <taxon>Bacteria</taxon>
        <taxon>Bacillati</taxon>
        <taxon>Bacillota</taxon>
        <taxon>Bacilli</taxon>
        <taxon>Bacillales</taxon>
        <taxon>Bacillaceae</taxon>
        <taxon>Halobacillus</taxon>
    </lineage>
</organism>
<sequence>MGKNSIEKLFWSIALPGFGQLLNGKYVKGILFIALEFIINVQANFNQVILLSFRGQIQEAIEQANYGWLMFYPCLYFFAMWDAYKDAGGGRTAFSFFPFVFAAYFVTVGTMFSGTRVLGVLWGPIWLPILSVIPGVAVGFLVRIIVRKWVGTE</sequence>
<gene>
    <name evidence="2" type="ORF">P9989_20930</name>
</gene>
<feature type="transmembrane region" description="Helical" evidence="1">
    <location>
        <begin position="125"/>
        <end position="146"/>
    </location>
</feature>
<reference evidence="2 3" key="1">
    <citation type="submission" date="2023-04" db="EMBL/GenBank/DDBJ databases">
        <title>Genome sequence of Halobacillus naozhouensis KACC 21980.</title>
        <authorList>
            <person name="Kim S."/>
            <person name="Heo J."/>
            <person name="Kwon S.-W."/>
        </authorList>
    </citation>
    <scope>NUCLEOTIDE SEQUENCE [LARGE SCALE GENOMIC DNA]</scope>
    <source>
        <strain evidence="2 3">KCTC 13234</strain>
    </source>
</reference>
<dbReference type="EMBL" id="CP121671">
    <property type="protein sequence ID" value="WFT74773.1"/>
    <property type="molecule type" value="Genomic_DNA"/>
</dbReference>
<keyword evidence="1" id="KW-0812">Transmembrane</keyword>
<feature type="transmembrane region" description="Helical" evidence="1">
    <location>
        <begin position="26"/>
        <end position="45"/>
    </location>
</feature>
<feature type="transmembrane region" description="Helical" evidence="1">
    <location>
        <begin position="96"/>
        <end position="119"/>
    </location>
</feature>
<keyword evidence="3" id="KW-1185">Reference proteome</keyword>
<dbReference type="RefSeq" id="WP_283076769.1">
    <property type="nucleotide sequence ID" value="NZ_CP121671.1"/>
</dbReference>
<evidence type="ECO:0000256" key="1">
    <source>
        <dbReference type="SAM" id="Phobius"/>
    </source>
</evidence>
<name>A0ABY8IX14_9BACI</name>
<keyword evidence="1" id="KW-0472">Membrane</keyword>
<evidence type="ECO:0000313" key="2">
    <source>
        <dbReference type="EMBL" id="WFT74773.1"/>
    </source>
</evidence>
<evidence type="ECO:0000313" key="3">
    <source>
        <dbReference type="Proteomes" id="UP001221597"/>
    </source>
</evidence>